<protein>
    <submittedName>
        <fullName evidence="1">DUF2505 domain-containing protein</fullName>
    </submittedName>
</protein>
<organism evidence="1 2">
    <name type="scientific">Solicola gregarius</name>
    <dbReference type="NCBI Taxonomy" id="2908642"/>
    <lineage>
        <taxon>Bacteria</taxon>
        <taxon>Bacillati</taxon>
        <taxon>Actinomycetota</taxon>
        <taxon>Actinomycetes</taxon>
        <taxon>Propionibacteriales</taxon>
        <taxon>Nocardioidaceae</taxon>
        <taxon>Solicola</taxon>
    </lineage>
</organism>
<reference evidence="1" key="1">
    <citation type="submission" date="2022-01" db="EMBL/GenBank/DDBJ databases">
        <title>Nocardioidaceae gen. sp. A5X3R13.</title>
        <authorList>
            <person name="Lopez Marin M.A."/>
            <person name="Uhlik O."/>
        </authorList>
    </citation>
    <scope>NUCLEOTIDE SEQUENCE</scope>
    <source>
        <strain evidence="1">A5X3R13</strain>
    </source>
</reference>
<dbReference type="RefSeq" id="WP_271632031.1">
    <property type="nucleotide sequence ID" value="NZ_CP094970.1"/>
</dbReference>
<dbReference type="KEGG" id="sgrg:L0C25_12745"/>
<accession>A0AA46TE41</accession>
<dbReference type="Gene3D" id="3.30.530.20">
    <property type="match status" value="1"/>
</dbReference>
<dbReference type="EMBL" id="CP094970">
    <property type="protein sequence ID" value="UYM03425.1"/>
    <property type="molecule type" value="Genomic_DNA"/>
</dbReference>
<evidence type="ECO:0000313" key="2">
    <source>
        <dbReference type="Proteomes" id="UP001164390"/>
    </source>
</evidence>
<proteinExistence type="predicted"/>
<dbReference type="Proteomes" id="UP001164390">
    <property type="component" value="Chromosome"/>
</dbReference>
<dbReference type="InterPro" id="IPR023393">
    <property type="entry name" value="START-like_dom_sf"/>
</dbReference>
<dbReference type="AlphaFoldDB" id="A0AA46TE41"/>
<name>A0AA46TE41_9ACTN</name>
<gene>
    <name evidence="1" type="ORF">L0C25_12745</name>
</gene>
<dbReference type="Pfam" id="PF10698">
    <property type="entry name" value="DUF2505"/>
    <property type="match status" value="1"/>
</dbReference>
<dbReference type="SUPFAM" id="SSF55961">
    <property type="entry name" value="Bet v1-like"/>
    <property type="match status" value="1"/>
</dbReference>
<sequence length="160" mass="17323">MKVNHELRYDAKPAAVYTMLTDPSFRERVCDRSRAIDWNVDVVETSGGTQVTVERSHAAPNLPGFARKFVGDSIRIAQVETWSNETTATLQLTIPGKPGRLVGTSELTTDGDGTLQTISGTLKVGVPLIGGKLEELVDGFLRKALRAEQRVGADWLADAG</sequence>
<evidence type="ECO:0000313" key="1">
    <source>
        <dbReference type="EMBL" id="UYM03425.1"/>
    </source>
</evidence>
<dbReference type="InterPro" id="IPR019639">
    <property type="entry name" value="DUF2505"/>
</dbReference>
<keyword evidence="2" id="KW-1185">Reference proteome</keyword>